<dbReference type="Proteomes" id="UP000264820">
    <property type="component" value="Unplaced"/>
</dbReference>
<dbReference type="GeneTree" id="ENSGT00940000166194"/>
<dbReference type="GeneID" id="109531864"/>
<dbReference type="InterPro" id="IPR012337">
    <property type="entry name" value="RNaseH-like_sf"/>
</dbReference>
<keyword evidence="1" id="KW-0479">Metal-binding</keyword>
<organism evidence="8 9">
    <name type="scientific">Hippocampus comes</name>
    <name type="common">Tiger tail seahorse</name>
    <dbReference type="NCBI Taxonomy" id="109280"/>
    <lineage>
        <taxon>Eukaryota</taxon>
        <taxon>Metazoa</taxon>
        <taxon>Chordata</taxon>
        <taxon>Craniata</taxon>
        <taxon>Vertebrata</taxon>
        <taxon>Euteleostomi</taxon>
        <taxon>Actinopterygii</taxon>
        <taxon>Neopterygii</taxon>
        <taxon>Teleostei</taxon>
        <taxon>Neoteleostei</taxon>
        <taxon>Acanthomorphata</taxon>
        <taxon>Syngnathiaria</taxon>
        <taxon>Syngnathiformes</taxon>
        <taxon>Syngnathoidei</taxon>
        <taxon>Syngnathidae</taxon>
        <taxon>Hippocampus</taxon>
    </lineage>
</organism>
<dbReference type="InterPro" id="IPR036397">
    <property type="entry name" value="RNaseH_sf"/>
</dbReference>
<evidence type="ECO:0000256" key="1">
    <source>
        <dbReference type="ARBA" id="ARBA00022723"/>
    </source>
</evidence>
<evidence type="ECO:0000313" key="8">
    <source>
        <dbReference type="Ensembl" id="ENSHCOP00000018443.1"/>
    </source>
</evidence>
<dbReference type="Ensembl" id="ENSHCOT00000011248.1">
    <property type="protein sequence ID" value="ENSHCOP00000018443.1"/>
    <property type="gene ID" value="ENSHCOG00000002993.1"/>
</dbReference>
<keyword evidence="2 5" id="KW-0863">Zinc-finger</keyword>
<dbReference type="SUPFAM" id="SSF53098">
    <property type="entry name" value="Ribonuclease H-like"/>
    <property type="match status" value="1"/>
</dbReference>
<evidence type="ECO:0000256" key="4">
    <source>
        <dbReference type="ARBA" id="ARBA00023125"/>
    </source>
</evidence>
<dbReference type="SMART" id="SM00692">
    <property type="entry name" value="DM3"/>
    <property type="match status" value="1"/>
</dbReference>
<evidence type="ECO:0000256" key="5">
    <source>
        <dbReference type="PROSITE-ProRule" id="PRU00309"/>
    </source>
</evidence>
<reference evidence="8" key="2">
    <citation type="submission" date="2025-09" db="UniProtKB">
        <authorList>
            <consortium name="Ensembl"/>
        </authorList>
    </citation>
    <scope>IDENTIFICATION</scope>
</reference>
<dbReference type="InterPro" id="IPR006612">
    <property type="entry name" value="THAP_Znf"/>
</dbReference>
<dbReference type="OrthoDB" id="413122at2759"/>
<dbReference type="Gene3D" id="3.30.420.10">
    <property type="entry name" value="Ribonuclease H-like superfamily/Ribonuclease H"/>
    <property type="match status" value="1"/>
</dbReference>
<dbReference type="PROSITE" id="PS50950">
    <property type="entry name" value="ZF_THAP"/>
    <property type="match status" value="1"/>
</dbReference>
<evidence type="ECO:0000256" key="2">
    <source>
        <dbReference type="ARBA" id="ARBA00022771"/>
    </source>
</evidence>
<feature type="compositionally biased region" description="Polar residues" evidence="6">
    <location>
        <begin position="103"/>
        <end position="117"/>
    </location>
</feature>
<dbReference type="OMA" id="RTDGNPD"/>
<dbReference type="Pfam" id="PF05485">
    <property type="entry name" value="THAP"/>
    <property type="match status" value="1"/>
</dbReference>
<evidence type="ECO:0000259" key="7">
    <source>
        <dbReference type="PROSITE" id="PS50950"/>
    </source>
</evidence>
<keyword evidence="4 5" id="KW-0238">DNA-binding</keyword>
<reference evidence="8" key="1">
    <citation type="submission" date="2025-08" db="UniProtKB">
        <authorList>
            <consortium name="Ensembl"/>
        </authorList>
    </citation>
    <scope>IDENTIFICATION</scope>
</reference>
<dbReference type="GO" id="GO:0008270">
    <property type="term" value="F:zinc ion binding"/>
    <property type="evidence" value="ECO:0007669"/>
    <property type="project" value="UniProtKB-KW"/>
</dbReference>
<feature type="domain" description="THAP-type" evidence="7">
    <location>
        <begin position="1"/>
        <end position="79"/>
    </location>
</feature>
<dbReference type="InterPro" id="IPR052224">
    <property type="entry name" value="THAP_domain_protein"/>
</dbReference>
<keyword evidence="3" id="KW-0862">Zinc</keyword>
<dbReference type="AlphaFoldDB" id="A0A3Q2YLG4"/>
<evidence type="ECO:0000313" key="9">
    <source>
        <dbReference type="Proteomes" id="UP000264820"/>
    </source>
</evidence>
<accession>A0A3Q2YLG4</accession>
<dbReference type="SUPFAM" id="SSF57716">
    <property type="entry name" value="Glucocorticoid receptor-like (DNA-binding domain)"/>
    <property type="match status" value="1"/>
</dbReference>
<protein>
    <submittedName>
        <fullName evidence="8">Uncharacterized LOC109531864</fullName>
    </submittedName>
</protein>
<evidence type="ECO:0000256" key="3">
    <source>
        <dbReference type="ARBA" id="ARBA00022833"/>
    </source>
</evidence>
<name>A0A3Q2YLG4_HIPCM</name>
<dbReference type="PANTHER" id="PTHR46927:SF3">
    <property type="entry name" value="THAP-TYPE DOMAIN-CONTAINING PROTEIN"/>
    <property type="match status" value="1"/>
</dbReference>
<evidence type="ECO:0000256" key="6">
    <source>
        <dbReference type="SAM" id="MobiDB-lite"/>
    </source>
</evidence>
<dbReference type="PANTHER" id="PTHR46927">
    <property type="entry name" value="AGAP005574-PA"/>
    <property type="match status" value="1"/>
</dbReference>
<keyword evidence="9" id="KW-1185">Reference proteome</keyword>
<dbReference type="RefSeq" id="XP_019751964.1">
    <property type="nucleotide sequence ID" value="XM_019896405.1"/>
</dbReference>
<feature type="region of interest" description="Disordered" evidence="6">
    <location>
        <begin position="82"/>
        <end position="120"/>
    </location>
</feature>
<dbReference type="GO" id="GO:0003677">
    <property type="term" value="F:DNA binding"/>
    <property type="evidence" value="ECO:0007669"/>
    <property type="project" value="UniProtKB-UniRule"/>
</dbReference>
<sequence length="390" mass="44565">MGRYKCAYECEHSDDTDEKYFKFPLCNERRLKKWLANMKWKDWTPSRFSVLCSKHFEEQHLDRSGKCVQLREDAVPTIFLPQDEASKTKTPSTSRVRQKKQVSSKAWQTSSGMPSMTTRRDEEEFVNAEVDVDVNVEVQEEAVRWRIIMDPTFVKIASLPHFFHGDYCAKQDVQWAPDTDVLTTSTKETDGLNPEKVIEVTAAWQWLGLDVRGPLPLTYNGHKYVVTLSDYYSKWVEAAAVPFYLPTHVAKHIADAIGHFGLPLRILSRLPCEVIGQINQELARQLTTSVALVIQHPHTGAIDLNTQHMIDSMVSDLVDEHATDWDIFLPAKVFTLCFQEHSHTKERPFALLCCRDSELVHSPLELPDTDAQIQESAFLVQHGASTITHI</sequence>
<proteinExistence type="predicted"/>
<dbReference type="SMART" id="SM00980">
    <property type="entry name" value="THAP"/>
    <property type="match status" value="1"/>
</dbReference>